<dbReference type="RefSeq" id="WP_272780868.1">
    <property type="nucleotide sequence ID" value="NZ_JAQQLI010000116.1"/>
</dbReference>
<reference evidence="1" key="2">
    <citation type="submission" date="2023-02" db="EMBL/GenBank/DDBJ databases">
        <authorList>
            <person name="Rayyan A."/>
            <person name="Meyer T."/>
            <person name="Kyndt J.A."/>
        </authorList>
    </citation>
    <scope>NUCLEOTIDE SEQUENCE</scope>
    <source>
        <strain evidence="1">DSM 9987</strain>
    </source>
</reference>
<evidence type="ECO:0000313" key="2">
    <source>
        <dbReference type="Proteomes" id="UP001165652"/>
    </source>
</evidence>
<comment type="caution">
    <text evidence="1">The sequence shown here is derived from an EMBL/GenBank/DDBJ whole genome shotgun (WGS) entry which is preliminary data.</text>
</comment>
<name>A0ABT5JKH7_RHOTP</name>
<sequence>MRDIAGIASGVIAIGAVAVGLVAADIRPATAQSWDNGQAAEERAQARRATRGPTRIQVNPNRQLVRLCEDWLAVENRPSGTVIVPQMRCRWGYR</sequence>
<dbReference type="Proteomes" id="UP001165652">
    <property type="component" value="Unassembled WGS sequence"/>
</dbReference>
<evidence type="ECO:0000313" key="1">
    <source>
        <dbReference type="EMBL" id="MDC7790049.1"/>
    </source>
</evidence>
<accession>A0ABT5JKH7</accession>
<organism evidence="1 2">
    <name type="scientific">Rhodoplanes tepidamans</name>
    <name type="common">Rhodoplanes cryptolactis</name>
    <dbReference type="NCBI Taxonomy" id="200616"/>
    <lineage>
        <taxon>Bacteria</taxon>
        <taxon>Pseudomonadati</taxon>
        <taxon>Pseudomonadota</taxon>
        <taxon>Alphaproteobacteria</taxon>
        <taxon>Hyphomicrobiales</taxon>
        <taxon>Nitrobacteraceae</taxon>
        <taxon>Rhodoplanes</taxon>
    </lineage>
</organism>
<protein>
    <submittedName>
        <fullName evidence="1">Uncharacterized protein</fullName>
    </submittedName>
</protein>
<reference evidence="1" key="1">
    <citation type="journal article" date="2023" name="Microbiol Resour">
        <title>Genome Sequences of Rhodoplanes serenus and Two Thermotolerant Strains, Rhodoplanes tepidamans and 'Rhodoplanes cryptolactis,' Further Refine the Genus.</title>
        <authorList>
            <person name="Rayyan A.A."/>
            <person name="Kyndt J.A."/>
        </authorList>
    </citation>
    <scope>NUCLEOTIDE SEQUENCE</scope>
    <source>
        <strain evidence="1">DSM 9987</strain>
    </source>
</reference>
<gene>
    <name evidence="1" type="ORF">PQJ73_30590</name>
</gene>
<proteinExistence type="predicted"/>
<keyword evidence="2" id="KW-1185">Reference proteome</keyword>
<dbReference type="EMBL" id="JAQQLI010000116">
    <property type="protein sequence ID" value="MDC7790049.1"/>
    <property type="molecule type" value="Genomic_DNA"/>
</dbReference>